<accession>Q2SX96</accession>
<proteinExistence type="inferred from homology"/>
<dbReference type="GO" id="GO:0009307">
    <property type="term" value="P:DNA restriction-modification system"/>
    <property type="evidence" value="ECO:0007669"/>
    <property type="project" value="InterPro"/>
</dbReference>
<keyword evidence="5" id="KW-0949">S-adenosyl-L-methionine</keyword>
<dbReference type="InterPro" id="IPR023095">
    <property type="entry name" value="Ade_MeTrfase_dom_2"/>
</dbReference>
<reference evidence="8 9" key="1">
    <citation type="journal article" date="2005" name="BMC Genomics">
        <title>Bacterial genome adaptation to niches: divergence of the potential virulence genes in three Burkholderia species of different survival strategies.</title>
        <authorList>
            <person name="Kim H.S."/>
            <person name="Schell M.A."/>
            <person name="Yu Y."/>
            <person name="Ulrich R.L."/>
            <person name="Sarria S.H."/>
            <person name="Nierman W.C."/>
            <person name="DeShazer D."/>
        </authorList>
    </citation>
    <scope>NUCLEOTIDE SEQUENCE [LARGE SCALE GENOMIC DNA]</scope>
    <source>
        <strain evidence="9">ATCC 700388 / DSM 13276 / CCUG 48851 / CIP 106301 / E264</strain>
    </source>
</reference>
<evidence type="ECO:0000256" key="6">
    <source>
        <dbReference type="ARBA" id="ARBA00047942"/>
    </source>
</evidence>
<evidence type="ECO:0000313" key="9">
    <source>
        <dbReference type="Proteomes" id="UP000001930"/>
    </source>
</evidence>
<dbReference type="InterPro" id="IPR029063">
    <property type="entry name" value="SAM-dependent_MTases_sf"/>
</dbReference>
<dbReference type="REBASE" id="11738">
    <property type="entry name" value="M.BtlORF1923P"/>
</dbReference>
<dbReference type="PRINTS" id="PR00505">
    <property type="entry name" value="D12N6MTFRASE"/>
</dbReference>
<dbReference type="HOGENOM" id="CLU_063430_1_2_4"/>
<dbReference type="SUPFAM" id="SSF53335">
    <property type="entry name" value="S-adenosyl-L-methionine-dependent methyltransferases"/>
    <property type="match status" value="1"/>
</dbReference>
<feature type="region of interest" description="Disordered" evidence="7">
    <location>
        <begin position="1"/>
        <end position="25"/>
    </location>
</feature>
<feature type="compositionally biased region" description="Basic residues" evidence="7">
    <location>
        <begin position="1"/>
        <end position="10"/>
    </location>
</feature>
<dbReference type="GO" id="GO:0006298">
    <property type="term" value="P:mismatch repair"/>
    <property type="evidence" value="ECO:0007669"/>
    <property type="project" value="TreeGrafter"/>
</dbReference>
<dbReference type="Proteomes" id="UP000001930">
    <property type="component" value="Chromosome I"/>
</dbReference>
<dbReference type="GO" id="GO:1904047">
    <property type="term" value="F:S-adenosyl-L-methionine binding"/>
    <property type="evidence" value="ECO:0007669"/>
    <property type="project" value="TreeGrafter"/>
</dbReference>
<comment type="catalytic activity">
    <reaction evidence="6">
        <text>a 2'-deoxyadenosine in DNA + S-adenosyl-L-methionine = an N(6)-methyl-2'-deoxyadenosine in DNA + S-adenosyl-L-homocysteine + H(+)</text>
        <dbReference type="Rhea" id="RHEA:15197"/>
        <dbReference type="Rhea" id="RHEA-COMP:12418"/>
        <dbReference type="Rhea" id="RHEA-COMP:12419"/>
        <dbReference type="ChEBI" id="CHEBI:15378"/>
        <dbReference type="ChEBI" id="CHEBI:57856"/>
        <dbReference type="ChEBI" id="CHEBI:59789"/>
        <dbReference type="ChEBI" id="CHEBI:90615"/>
        <dbReference type="ChEBI" id="CHEBI:90616"/>
        <dbReference type="EC" id="2.1.1.72"/>
    </reaction>
</comment>
<dbReference type="Gene3D" id="3.40.50.150">
    <property type="entry name" value="Vaccinia Virus protein VP39"/>
    <property type="match status" value="1"/>
</dbReference>
<evidence type="ECO:0000256" key="4">
    <source>
        <dbReference type="ARBA" id="ARBA00022679"/>
    </source>
</evidence>
<gene>
    <name evidence="8" type="ordered locus">BTH_I1923</name>
</gene>
<protein>
    <recommendedName>
        <fullName evidence="2">site-specific DNA-methyltransferase (adenine-specific)</fullName>
        <ecNumber evidence="2">2.1.1.72</ecNumber>
    </recommendedName>
</protein>
<dbReference type="GO" id="GO:0032259">
    <property type="term" value="P:methylation"/>
    <property type="evidence" value="ECO:0007669"/>
    <property type="project" value="UniProtKB-KW"/>
</dbReference>
<organism evidence="8 9">
    <name type="scientific">Burkholderia thailandensis (strain ATCC 700388 / DSM 13276 / CCUG 48851 / CIP 106301 / E264)</name>
    <dbReference type="NCBI Taxonomy" id="271848"/>
    <lineage>
        <taxon>Bacteria</taxon>
        <taxon>Pseudomonadati</taxon>
        <taxon>Pseudomonadota</taxon>
        <taxon>Betaproteobacteria</taxon>
        <taxon>Burkholderiales</taxon>
        <taxon>Burkholderiaceae</taxon>
        <taxon>Burkholderia</taxon>
        <taxon>pseudomallei group</taxon>
    </lineage>
</organism>
<name>Q2SX96_BURTA</name>
<evidence type="ECO:0000256" key="2">
    <source>
        <dbReference type="ARBA" id="ARBA00011900"/>
    </source>
</evidence>
<evidence type="ECO:0000256" key="1">
    <source>
        <dbReference type="ARBA" id="ARBA00006594"/>
    </source>
</evidence>
<dbReference type="Pfam" id="PF02086">
    <property type="entry name" value="MethyltransfD12"/>
    <property type="match status" value="1"/>
</dbReference>
<dbReference type="EMBL" id="CP000086">
    <property type="protein sequence ID" value="ABC37656.1"/>
    <property type="molecule type" value="Genomic_DNA"/>
</dbReference>
<sequence length="323" mass="36812">MQCGPKRRAATRSNEKQGDRRACGNTRAGRLSTECASELAKALLTYVGGPDSTSSLKTAFTMANPIIPWIGGKRRLADHIIPRFPKHDCYVEVFAGGAALYFMRPPAKVEVINDINGELVNLYRVVQHHLEEFVRQFKWALTSRQVFEWLKHTVPETLTDIQRAARFYYLQKSCFGGKLEGQTFGTRTEHPPGLNLLRIEEELSAAHIRLANAYIERLDWATCIDRYDRPHTLFYLDPPYFETEGYGVAFPFEEYEKMAERLRSIKGRAIVSLNDHPEIRRVFAGFHIESVPIQYTIGGGKGVERRELIIFSWDDAAQPAGLF</sequence>
<keyword evidence="4" id="KW-0808">Transferase</keyword>
<evidence type="ECO:0000256" key="5">
    <source>
        <dbReference type="ARBA" id="ARBA00022691"/>
    </source>
</evidence>
<dbReference type="GO" id="GO:0009007">
    <property type="term" value="F:site-specific DNA-methyltransferase (adenine-specific) activity"/>
    <property type="evidence" value="ECO:0007669"/>
    <property type="project" value="UniProtKB-EC"/>
</dbReference>
<comment type="similarity">
    <text evidence="1">Belongs to the N(4)/N(6)-methyltransferase family.</text>
</comment>
<dbReference type="GO" id="GO:0043565">
    <property type="term" value="F:sequence-specific DNA binding"/>
    <property type="evidence" value="ECO:0007669"/>
    <property type="project" value="TreeGrafter"/>
</dbReference>
<dbReference type="EC" id="2.1.1.72" evidence="2"/>
<feature type="compositionally biased region" description="Basic and acidic residues" evidence="7">
    <location>
        <begin position="13"/>
        <end position="22"/>
    </location>
</feature>
<keyword evidence="3 8" id="KW-0489">Methyltransferase</keyword>
<keyword evidence="9" id="KW-1185">Reference proteome</keyword>
<dbReference type="KEGG" id="bte:BTH_I1923"/>
<dbReference type="PANTHER" id="PTHR30481">
    <property type="entry name" value="DNA ADENINE METHYLASE"/>
    <property type="match status" value="1"/>
</dbReference>
<evidence type="ECO:0000313" key="8">
    <source>
        <dbReference type="EMBL" id="ABC37656.1"/>
    </source>
</evidence>
<dbReference type="InterPro" id="IPR012327">
    <property type="entry name" value="MeTrfase_D12"/>
</dbReference>
<dbReference type="AlphaFoldDB" id="Q2SX96"/>
<evidence type="ECO:0000256" key="7">
    <source>
        <dbReference type="SAM" id="MobiDB-lite"/>
    </source>
</evidence>
<evidence type="ECO:0000256" key="3">
    <source>
        <dbReference type="ARBA" id="ARBA00022603"/>
    </source>
</evidence>
<dbReference type="Gene3D" id="1.10.1020.10">
    <property type="entry name" value="Adenine-specific Methyltransferase, Domain 2"/>
    <property type="match status" value="1"/>
</dbReference>
<dbReference type="PANTHER" id="PTHR30481:SF4">
    <property type="entry name" value="SITE-SPECIFIC DNA-METHYLTRANSFERASE (ADENINE-SPECIFIC)"/>
    <property type="match status" value="1"/>
</dbReference>